<evidence type="ECO:0000313" key="3">
    <source>
        <dbReference type="Proteomes" id="UP000053342"/>
    </source>
</evidence>
<feature type="transmembrane region" description="Helical" evidence="1">
    <location>
        <begin position="213"/>
        <end position="237"/>
    </location>
</feature>
<dbReference type="AlphaFoldDB" id="A0A0D2D6W0"/>
<dbReference type="STRING" id="215243.A0A0D2D6W0"/>
<reference evidence="2 3" key="1">
    <citation type="submission" date="2015-01" db="EMBL/GenBank/DDBJ databases">
        <title>The Genome Sequence of Exophiala oligosperma CBS72588.</title>
        <authorList>
            <consortium name="The Broad Institute Genomics Platform"/>
            <person name="Cuomo C."/>
            <person name="de Hoog S."/>
            <person name="Gorbushina A."/>
            <person name="Stielow B."/>
            <person name="Teixiera M."/>
            <person name="Abouelleil A."/>
            <person name="Chapman S.B."/>
            <person name="Priest M."/>
            <person name="Young S.K."/>
            <person name="Wortman J."/>
            <person name="Nusbaum C."/>
            <person name="Birren B."/>
        </authorList>
    </citation>
    <scope>NUCLEOTIDE SEQUENCE [LARGE SCALE GENOMIC DNA]</scope>
    <source>
        <strain evidence="2 3">CBS 72588</strain>
    </source>
</reference>
<dbReference type="OrthoDB" id="2688021at2759"/>
<keyword evidence="1" id="KW-0472">Membrane</keyword>
<protein>
    <submittedName>
        <fullName evidence="2">Uncharacterized protein</fullName>
    </submittedName>
</protein>
<proteinExistence type="predicted"/>
<feature type="transmembrane region" description="Helical" evidence="1">
    <location>
        <begin position="304"/>
        <end position="328"/>
    </location>
</feature>
<feature type="transmembrane region" description="Helical" evidence="1">
    <location>
        <begin position="71"/>
        <end position="93"/>
    </location>
</feature>
<gene>
    <name evidence="2" type="ORF">PV06_10095</name>
</gene>
<keyword evidence="3" id="KW-1185">Reference proteome</keyword>
<feature type="transmembrane region" description="Helical" evidence="1">
    <location>
        <begin position="440"/>
        <end position="461"/>
    </location>
</feature>
<feature type="transmembrane region" description="Helical" evidence="1">
    <location>
        <begin position="467"/>
        <end position="490"/>
    </location>
</feature>
<dbReference type="VEuPathDB" id="FungiDB:PV06_10095"/>
<feature type="transmembrane region" description="Helical" evidence="1">
    <location>
        <begin position="175"/>
        <end position="193"/>
    </location>
</feature>
<sequence>MLFAAFRWLDRRKSETGETREEARSSLVGKNVGWRSDVQTEIEDAASFSNKGNDVPPLEEVSESGTLTRRVCILGLAAMWLTGLATIIYGSIVQSSTNDTHDHWGPSFTHKRAIGPFVQLAMAFWITLLTDIAGLVHSTSLRFSLLARRKLTFNSNLRLFTSCPNSVVHSWPVNVIWGWSLISSYACGSMVIVESVKQYSDPGELGFHTYDIVSGYALIFLGFGLLGQASIATWALVVCKFSTWSTNPINTAKVCRDLGWLKPLTRRTMLSVHDTQTLGLHDSPSLPKVRQGSLLKAHSNVRRALIFVWAVTAVAFLWFIAVTVAYQVGGQSIGPSWGTFSRSYTNDWSLIPDWVDVTAFIAISTSLGQSFYTFGPWFLCKYLLTCAFLGGITMDLHIVELLVQCSRDESLWRQTASRSGLDESRQNGAFQVAIGSWETMALFIFKTAVHWIFSMGFGPYWEGIEMRIPQICYLAVSLFLVSLLATYLGLRKPKGPQPATFGHLPTLVDLIDVWPRQGGPNDGGRNDVEGGDEKPSLKLFWGDKGEGGDGFRRAGTAHMALQPIVTTALYL</sequence>
<dbReference type="EMBL" id="KN847342">
    <property type="protein sequence ID" value="KIW38135.1"/>
    <property type="molecule type" value="Genomic_DNA"/>
</dbReference>
<evidence type="ECO:0000256" key="1">
    <source>
        <dbReference type="SAM" id="Phobius"/>
    </source>
</evidence>
<keyword evidence="1" id="KW-1133">Transmembrane helix</keyword>
<dbReference type="RefSeq" id="XP_016258351.1">
    <property type="nucleotide sequence ID" value="XM_016411597.1"/>
</dbReference>
<dbReference type="Proteomes" id="UP000053342">
    <property type="component" value="Unassembled WGS sequence"/>
</dbReference>
<evidence type="ECO:0000313" key="2">
    <source>
        <dbReference type="EMBL" id="KIW38135.1"/>
    </source>
</evidence>
<dbReference type="GeneID" id="27362169"/>
<organism evidence="2 3">
    <name type="scientific">Exophiala oligosperma</name>
    <dbReference type="NCBI Taxonomy" id="215243"/>
    <lineage>
        <taxon>Eukaryota</taxon>
        <taxon>Fungi</taxon>
        <taxon>Dikarya</taxon>
        <taxon>Ascomycota</taxon>
        <taxon>Pezizomycotina</taxon>
        <taxon>Eurotiomycetes</taxon>
        <taxon>Chaetothyriomycetidae</taxon>
        <taxon>Chaetothyriales</taxon>
        <taxon>Herpotrichiellaceae</taxon>
        <taxon>Exophiala</taxon>
    </lineage>
</organism>
<accession>A0A0D2D6W0</accession>
<keyword evidence="1" id="KW-0812">Transmembrane</keyword>
<dbReference type="HOGENOM" id="CLU_021043_1_0_1"/>
<name>A0A0D2D6W0_9EURO</name>
<feature type="transmembrane region" description="Helical" evidence="1">
    <location>
        <begin position="113"/>
        <end position="136"/>
    </location>
</feature>